<dbReference type="RefSeq" id="WP_013925397.1">
    <property type="nucleotide sequence ID" value="NZ_JASBUT010000028.1"/>
</dbReference>
<dbReference type="Proteomes" id="UP000031307">
    <property type="component" value="Unassembled WGS sequence"/>
</dbReference>
<reference evidence="1 2" key="1">
    <citation type="journal article" date="2014" name="Mol. Biol. Evol.">
        <title>Massive expansion of Ubiquitination-related gene families within the Chlamydiae.</title>
        <authorList>
            <person name="Domman D."/>
            <person name="Collingro A."/>
            <person name="Lagkouvardos I."/>
            <person name="Gehre L."/>
            <person name="Weinmaier T."/>
            <person name="Rattei T."/>
            <person name="Subtil A."/>
            <person name="Horn M."/>
        </authorList>
    </citation>
    <scope>NUCLEOTIDE SEQUENCE [LARGE SCALE GENOMIC DNA]</scope>
    <source>
        <strain evidence="1 2">OEW1</strain>
    </source>
</reference>
<accession>A0A0C1C0L5</accession>
<sequence>MHAPLQPLVQTLVEISSILYEEPSDEVERNLREKFCSDHAIACVCPEDSAGIVHFLFHYWQSLVYYPPILSFH</sequence>
<dbReference type="AlphaFoldDB" id="A0A0C1C0L5"/>
<name>A0A0C1C0L5_9BACT</name>
<comment type="caution">
    <text evidence="1">The sequence shown here is derived from an EMBL/GenBank/DDBJ whole genome shotgun (WGS) entry which is preliminary data.</text>
</comment>
<organism evidence="1 2">
    <name type="scientific">Parachlamydia acanthamoebae</name>
    <dbReference type="NCBI Taxonomy" id="83552"/>
    <lineage>
        <taxon>Bacteria</taxon>
        <taxon>Pseudomonadati</taxon>
        <taxon>Chlamydiota</taxon>
        <taxon>Chlamydiia</taxon>
        <taxon>Parachlamydiales</taxon>
        <taxon>Parachlamydiaceae</taxon>
        <taxon>Parachlamydia</taxon>
    </lineage>
</organism>
<dbReference type="PATRIC" id="fig|83552.4.peg.1670"/>
<proteinExistence type="predicted"/>
<protein>
    <submittedName>
        <fullName evidence="1">Uncharacterized protein</fullName>
    </submittedName>
</protein>
<evidence type="ECO:0000313" key="2">
    <source>
        <dbReference type="Proteomes" id="UP000031307"/>
    </source>
</evidence>
<evidence type="ECO:0000313" key="1">
    <source>
        <dbReference type="EMBL" id="KIA77166.1"/>
    </source>
</evidence>
<gene>
    <name evidence="1" type="ORF">DB43_GT00070</name>
</gene>
<dbReference type="EMBL" id="JSAM01000089">
    <property type="protein sequence ID" value="KIA77166.1"/>
    <property type="molecule type" value="Genomic_DNA"/>
</dbReference>